<dbReference type="InterPro" id="IPR039261">
    <property type="entry name" value="FNR_nucleotide-bd"/>
</dbReference>
<evidence type="ECO:0000256" key="7">
    <source>
        <dbReference type="SAM" id="SignalP"/>
    </source>
</evidence>
<name>A0A7S1URM3_9STRA</name>
<organism evidence="8">
    <name type="scientific">Grammatophora oceanica</name>
    <dbReference type="NCBI Taxonomy" id="210454"/>
    <lineage>
        <taxon>Eukaryota</taxon>
        <taxon>Sar</taxon>
        <taxon>Stramenopiles</taxon>
        <taxon>Ochrophyta</taxon>
        <taxon>Bacillariophyta</taxon>
        <taxon>Fragilariophyceae</taxon>
        <taxon>Fragilariophycidae</taxon>
        <taxon>Rhabdonematales</taxon>
        <taxon>Grammatophoraceae</taxon>
        <taxon>Grammatophora</taxon>
    </lineage>
</organism>
<evidence type="ECO:0000256" key="1">
    <source>
        <dbReference type="ARBA" id="ARBA00001974"/>
    </source>
</evidence>
<dbReference type="InterPro" id="IPR001834">
    <property type="entry name" value="CBR-like"/>
</dbReference>
<evidence type="ECO:0008006" key="9">
    <source>
        <dbReference type="Google" id="ProtNLM"/>
    </source>
</evidence>
<evidence type="ECO:0000256" key="3">
    <source>
        <dbReference type="ARBA" id="ARBA00022827"/>
    </source>
</evidence>
<dbReference type="SUPFAM" id="SSF52343">
    <property type="entry name" value="Ferredoxin reductase-like, C-terminal NADP-linked domain"/>
    <property type="match status" value="1"/>
</dbReference>
<evidence type="ECO:0000313" key="8">
    <source>
        <dbReference type="EMBL" id="CAD9276499.1"/>
    </source>
</evidence>
<keyword evidence="3 5" id="KW-0274">FAD</keyword>
<keyword evidence="7" id="KW-0732">Signal</keyword>
<dbReference type="GO" id="GO:0071949">
    <property type="term" value="F:FAD binding"/>
    <property type="evidence" value="ECO:0007669"/>
    <property type="project" value="TreeGrafter"/>
</dbReference>
<dbReference type="EMBL" id="HBGK01010413">
    <property type="protein sequence ID" value="CAD9276499.1"/>
    <property type="molecule type" value="Transcribed_RNA"/>
</dbReference>
<dbReference type="GO" id="GO:0016491">
    <property type="term" value="F:oxidoreductase activity"/>
    <property type="evidence" value="ECO:0007669"/>
    <property type="project" value="UniProtKB-KW"/>
</dbReference>
<feature type="chain" id="PRO_5031303901" description="FAD-binding FR-type domain-containing protein" evidence="7">
    <location>
        <begin position="26"/>
        <end position="417"/>
    </location>
</feature>
<keyword evidence="6" id="KW-0812">Transmembrane</keyword>
<evidence type="ECO:0000256" key="4">
    <source>
        <dbReference type="ARBA" id="ARBA00023002"/>
    </source>
</evidence>
<feature type="transmembrane region" description="Helical" evidence="6">
    <location>
        <begin position="98"/>
        <end position="124"/>
    </location>
</feature>
<keyword evidence="4" id="KW-0560">Oxidoreductase</keyword>
<gene>
    <name evidence="8" type="ORF">GOCE00092_LOCUS5407</name>
</gene>
<protein>
    <recommendedName>
        <fullName evidence="9">FAD-binding FR-type domain-containing protein</fullName>
    </recommendedName>
</protein>
<dbReference type="Gene3D" id="3.40.50.80">
    <property type="entry name" value="Nucleotide-binding domain of ferredoxin-NADP reductase (FNR) module"/>
    <property type="match status" value="1"/>
</dbReference>
<evidence type="ECO:0000256" key="2">
    <source>
        <dbReference type="ARBA" id="ARBA00022630"/>
    </source>
</evidence>
<feature type="signal peptide" evidence="7">
    <location>
        <begin position="1"/>
        <end position="25"/>
    </location>
</feature>
<keyword evidence="6" id="KW-0472">Membrane</keyword>
<reference evidence="8" key="1">
    <citation type="submission" date="2021-01" db="EMBL/GenBank/DDBJ databases">
        <authorList>
            <person name="Corre E."/>
            <person name="Pelletier E."/>
            <person name="Niang G."/>
            <person name="Scheremetjew M."/>
            <person name="Finn R."/>
            <person name="Kale V."/>
            <person name="Holt S."/>
            <person name="Cochrane G."/>
            <person name="Meng A."/>
            <person name="Brown T."/>
            <person name="Cohen L."/>
        </authorList>
    </citation>
    <scope>NUCLEOTIDE SEQUENCE</scope>
    <source>
        <strain evidence="8">CCMP 410</strain>
    </source>
</reference>
<evidence type="ECO:0000256" key="5">
    <source>
        <dbReference type="PIRSR" id="PIRSR601834-1"/>
    </source>
</evidence>
<feature type="binding site" evidence="5">
    <location>
        <position position="224"/>
    </location>
    <ligand>
        <name>FAD</name>
        <dbReference type="ChEBI" id="CHEBI:57692"/>
    </ligand>
</feature>
<sequence length="417" mass="46705">MSQQRRCNRLILVLNLSLLVIRCSGFTQCQHNTKTLSLRRPLSIHKVDDLRRKRSTTALFMSTGVQMRPHANLAVRIDEPLVPRRAKSSFLLKTMKSIVGVILSDAVKVAVLGVCLLVCVSLVFRSSLLRDRVVNTWKMLQGAALRLADRLLPKTEGVPMEFTEEDGGWGRCTLQSKRSLGKTSFVQYDFDLPKSELTLPLQMGQQVSLSCLDSSDSIAKGDFYVYLGDRSRRTGTFSILAPQRNSDDEDGDMGFDEANFIRVLREDKFVNDELALRPGPSKLEYRGQFLPVTKMIFIAYGVGIVPILQQLKAVLPEGSSSVVQVDVLWVAETRDDFDIIEDQLEAEFLKYPSKLRVQMKVDNLRFNTLADNSKIESAIPDFSPGTMAVLSGPSGVSLRSRSYLVQRGYPDDCICIL</sequence>
<comment type="cofactor">
    <cofactor evidence="1 5">
        <name>FAD</name>
        <dbReference type="ChEBI" id="CHEBI:57692"/>
    </cofactor>
</comment>
<dbReference type="PANTHER" id="PTHR19370">
    <property type="entry name" value="NADH-CYTOCHROME B5 REDUCTASE"/>
    <property type="match status" value="1"/>
</dbReference>
<accession>A0A7S1URM3</accession>
<dbReference type="AlphaFoldDB" id="A0A7S1URM3"/>
<feature type="binding site" evidence="5">
    <location>
        <position position="240"/>
    </location>
    <ligand>
        <name>FAD</name>
        <dbReference type="ChEBI" id="CHEBI:57692"/>
    </ligand>
</feature>
<evidence type="ECO:0000256" key="6">
    <source>
        <dbReference type="SAM" id="Phobius"/>
    </source>
</evidence>
<proteinExistence type="predicted"/>
<keyword evidence="2 5" id="KW-0285">Flavoprotein</keyword>
<keyword evidence="6" id="KW-1133">Transmembrane helix</keyword>
<dbReference type="PANTHER" id="PTHR19370:SF185">
    <property type="entry name" value="NADH-CYTOCHROME B5 REDUCTASE"/>
    <property type="match status" value="1"/>
</dbReference>